<reference evidence="3" key="1">
    <citation type="submission" date="2016-04" db="EMBL/GenBank/DDBJ databases">
        <authorList>
            <person name="Evans L.H."/>
            <person name="Alamgir A."/>
            <person name="Owens N."/>
            <person name="Weber N.D."/>
            <person name="Virtaneva K."/>
            <person name="Barbian K."/>
            <person name="Babar A."/>
            <person name="Rosenke K."/>
        </authorList>
    </citation>
    <scope>NUCLEOTIDE SEQUENCE</scope>
    <source>
        <strain evidence="3">86-1</strain>
    </source>
</reference>
<sequence length="215" mass="24897">MKNNFFDRFKPKENKFFPLMSEMAQIILVASDLIIECVQVTNHNDAVEYYKKIKEQERKADAIQNKIFEELNETFITPFDREDINHLSSTMDDVTDLINSCAKRIMLYSPKVMPEAATRLAMFVRESAGFLVQAIDELDVLKKSTVKIKEYCEQLAVIEKKADDVYEHFLIDLFENETDAIEVIKLKDILHELERATDASEAVGKIIKTMIVKYS</sequence>
<evidence type="ECO:0000256" key="1">
    <source>
        <dbReference type="ARBA" id="ARBA00008591"/>
    </source>
</evidence>
<dbReference type="AlphaFoldDB" id="A0A212JRG3"/>
<protein>
    <recommendedName>
        <fullName evidence="4">Phosphate transport regulator</fullName>
    </recommendedName>
</protein>
<comment type="similarity">
    <text evidence="1">Belongs to the UPF0111 family.</text>
</comment>
<accession>A0A212JRG3</accession>
<dbReference type="InterPro" id="IPR038078">
    <property type="entry name" value="PhoU-like_sf"/>
</dbReference>
<dbReference type="Gene3D" id="1.20.58.220">
    <property type="entry name" value="Phosphate transport system protein phou homolog 2, domain 2"/>
    <property type="match status" value="1"/>
</dbReference>
<gene>
    <name evidence="3" type="ORF">KL86DYS1_30159</name>
</gene>
<organism evidence="3">
    <name type="scientific">uncultured Dysgonomonas sp</name>
    <dbReference type="NCBI Taxonomy" id="206096"/>
    <lineage>
        <taxon>Bacteria</taxon>
        <taxon>Pseudomonadati</taxon>
        <taxon>Bacteroidota</taxon>
        <taxon>Bacteroidia</taxon>
        <taxon>Bacteroidales</taxon>
        <taxon>Dysgonomonadaceae</taxon>
        <taxon>Dysgonomonas</taxon>
        <taxon>environmental samples</taxon>
    </lineage>
</organism>
<dbReference type="Pfam" id="PF01865">
    <property type="entry name" value="PhoU_div"/>
    <property type="match status" value="1"/>
</dbReference>
<evidence type="ECO:0008006" key="4">
    <source>
        <dbReference type="Google" id="ProtNLM"/>
    </source>
</evidence>
<keyword evidence="2" id="KW-0175">Coiled coil</keyword>
<dbReference type="EMBL" id="FLUM01000003">
    <property type="protein sequence ID" value="SBW02011.1"/>
    <property type="molecule type" value="Genomic_DNA"/>
</dbReference>
<dbReference type="InterPro" id="IPR018445">
    <property type="entry name" value="Put_Phosphate_transp_reg"/>
</dbReference>
<feature type="coiled-coil region" evidence="2">
    <location>
        <begin position="46"/>
        <end position="73"/>
    </location>
</feature>
<proteinExistence type="inferred from homology"/>
<dbReference type="PANTHER" id="PTHR37298:SF1">
    <property type="entry name" value="UPF0111 PROTEIN YKAA"/>
    <property type="match status" value="1"/>
</dbReference>
<dbReference type="PANTHER" id="PTHR37298">
    <property type="entry name" value="UPF0111 PROTEIN YKAA"/>
    <property type="match status" value="1"/>
</dbReference>
<evidence type="ECO:0000256" key="2">
    <source>
        <dbReference type="SAM" id="Coils"/>
    </source>
</evidence>
<evidence type="ECO:0000313" key="3">
    <source>
        <dbReference type="EMBL" id="SBW02011.1"/>
    </source>
</evidence>
<name>A0A212JRG3_9BACT</name>
<dbReference type="InterPro" id="IPR052912">
    <property type="entry name" value="UPF0111_domain"/>
</dbReference>
<dbReference type="RefSeq" id="WP_296941896.1">
    <property type="nucleotide sequence ID" value="NZ_LT599032.1"/>
</dbReference>
<dbReference type="SUPFAM" id="SSF109755">
    <property type="entry name" value="PhoU-like"/>
    <property type="match status" value="1"/>
</dbReference>